<evidence type="ECO:0008006" key="4">
    <source>
        <dbReference type="Google" id="ProtNLM"/>
    </source>
</evidence>
<keyword evidence="3" id="KW-1185">Reference proteome</keyword>
<dbReference type="OrthoDB" id="3257538at2759"/>
<dbReference type="AlphaFoldDB" id="A0A2J6QPQ5"/>
<dbReference type="PANTHER" id="PTHR28152:SF1">
    <property type="entry name" value="HYDROXYACYL-THIOESTER DEHYDRATASE TYPE 2, MITOCHONDRIAL"/>
    <property type="match status" value="1"/>
</dbReference>
<accession>A0A2J6QPQ5</accession>
<evidence type="ECO:0000313" key="3">
    <source>
        <dbReference type="Proteomes" id="UP000235672"/>
    </source>
</evidence>
<evidence type="ECO:0000313" key="2">
    <source>
        <dbReference type="EMBL" id="PMD28257.1"/>
    </source>
</evidence>
<dbReference type="PANTHER" id="PTHR28152">
    <property type="entry name" value="HYDROXYACYL-THIOESTER DEHYDRATASE TYPE 2, MITOCHONDRIAL"/>
    <property type="match status" value="1"/>
</dbReference>
<dbReference type="EMBL" id="KZ613464">
    <property type="protein sequence ID" value="PMD28257.1"/>
    <property type="molecule type" value="Genomic_DNA"/>
</dbReference>
<protein>
    <recommendedName>
        <fullName evidence="4">Thioesterase/thiol ester dehydrase-isomerase</fullName>
    </recommendedName>
</protein>
<feature type="region of interest" description="Disordered" evidence="1">
    <location>
        <begin position="401"/>
        <end position="426"/>
    </location>
</feature>
<proteinExistence type="predicted"/>
<dbReference type="GO" id="GO:0005739">
    <property type="term" value="C:mitochondrion"/>
    <property type="evidence" value="ECO:0007669"/>
    <property type="project" value="TreeGrafter"/>
</dbReference>
<evidence type="ECO:0000256" key="1">
    <source>
        <dbReference type="SAM" id="MobiDB-lite"/>
    </source>
</evidence>
<dbReference type="Proteomes" id="UP000235672">
    <property type="component" value="Unassembled WGS sequence"/>
</dbReference>
<dbReference type="STRING" id="1745343.A0A2J6QPQ5"/>
<dbReference type="InterPro" id="IPR029069">
    <property type="entry name" value="HotDog_dom_sf"/>
</dbReference>
<dbReference type="GO" id="GO:0019171">
    <property type="term" value="F:(3R)-hydroxyacyl-[acyl-carrier-protein] dehydratase activity"/>
    <property type="evidence" value="ECO:0007669"/>
    <property type="project" value="TreeGrafter"/>
</dbReference>
<reference evidence="2 3" key="1">
    <citation type="submission" date="2016-05" db="EMBL/GenBank/DDBJ databases">
        <title>A degradative enzymes factory behind the ericoid mycorrhizal symbiosis.</title>
        <authorList>
            <consortium name="DOE Joint Genome Institute"/>
            <person name="Martino E."/>
            <person name="Morin E."/>
            <person name="Grelet G."/>
            <person name="Kuo A."/>
            <person name="Kohler A."/>
            <person name="Daghino S."/>
            <person name="Barry K."/>
            <person name="Choi C."/>
            <person name="Cichocki N."/>
            <person name="Clum A."/>
            <person name="Copeland A."/>
            <person name="Hainaut M."/>
            <person name="Haridas S."/>
            <person name="Labutti K."/>
            <person name="Lindquist E."/>
            <person name="Lipzen A."/>
            <person name="Khouja H.-R."/>
            <person name="Murat C."/>
            <person name="Ohm R."/>
            <person name="Olson A."/>
            <person name="Spatafora J."/>
            <person name="Veneault-Fourrey C."/>
            <person name="Henrissat B."/>
            <person name="Grigoriev I."/>
            <person name="Martin F."/>
            <person name="Perotto S."/>
        </authorList>
    </citation>
    <scope>NUCLEOTIDE SEQUENCE [LARGE SCALE GENOMIC DNA]</scope>
    <source>
        <strain evidence="2 3">UAMH 7357</strain>
    </source>
</reference>
<name>A0A2J6QPQ5_9HELO</name>
<dbReference type="InterPro" id="IPR052741">
    <property type="entry name" value="Mitochondrial_HTD2"/>
</dbReference>
<sequence length="441" mass="50358">MKSTTLLHNSRTCLLASRSTFAPRLLIRRFSAESTPLPDLEKAIREDLTSRPVNDILEYLTTTNSHLLNITLADFLPSSCYPAGFSKANLQTPRNKTQLKRDEIYGETSLPLGHHLVHFPPQVLSSDLLPDGTDTLHFPGFPFVRRLWTGGSLSFNRNTHFALHTSNMCAMCKEEVTDVWTKGREGDEKVFVTIRRRIGGFSHAYEPPRWSGRPEPEWGSIDGTVSQWGLKSKMGKLALVETRNLVFMRKKPMSYARRVSQLLSSTGVKPANIPDFSVSLKPTQDLLFRFSALTFNAHRIHLEREYCQKVEGYRDLLVHGPMTLVLMLSVLRSQLKAGEMLVEFEYRNLVPLYVEEEMRICVRRDPEKEKRLEVWIEEPGGGYAVKGSALIDKDYALGTRSLKDTPDWQKHQDSKETGLESKKEEQTEGVYLLKIRKKFSN</sequence>
<dbReference type="SUPFAM" id="SSF54637">
    <property type="entry name" value="Thioesterase/thiol ester dehydrase-isomerase"/>
    <property type="match status" value="1"/>
</dbReference>
<dbReference type="Gene3D" id="3.10.129.10">
    <property type="entry name" value="Hotdog Thioesterase"/>
    <property type="match status" value="1"/>
</dbReference>
<gene>
    <name evidence="2" type="ORF">NA56DRAFT_559867</name>
</gene>
<organism evidence="2 3">
    <name type="scientific">Hyaloscypha hepaticicola</name>
    <dbReference type="NCBI Taxonomy" id="2082293"/>
    <lineage>
        <taxon>Eukaryota</taxon>
        <taxon>Fungi</taxon>
        <taxon>Dikarya</taxon>
        <taxon>Ascomycota</taxon>
        <taxon>Pezizomycotina</taxon>
        <taxon>Leotiomycetes</taxon>
        <taxon>Helotiales</taxon>
        <taxon>Hyaloscyphaceae</taxon>
        <taxon>Hyaloscypha</taxon>
    </lineage>
</organism>